<keyword evidence="3" id="KW-0677">Repeat</keyword>
<dbReference type="SUPFAM" id="SSF57716">
    <property type="entry name" value="Glucocorticoid receptor-like (DNA-binding domain)"/>
    <property type="match status" value="1"/>
</dbReference>
<feature type="compositionally biased region" description="Polar residues" evidence="9">
    <location>
        <begin position="627"/>
        <end position="640"/>
    </location>
</feature>
<dbReference type="Proteomes" id="UP001500889">
    <property type="component" value="Chromosome O"/>
</dbReference>
<reference evidence="12 13" key="1">
    <citation type="submission" date="2024-02" db="EMBL/GenBank/DDBJ databases">
        <title>A chromosome-level genome assembly of Drosophila madeirensis, a fruit fly species endemic to Madeira island.</title>
        <authorList>
            <person name="Tomihara K."/>
            <person name="Llopart A."/>
            <person name="Yamamoto D."/>
        </authorList>
    </citation>
    <scope>NUCLEOTIDE SEQUENCE [LARGE SCALE GENOMIC DNA]</scope>
    <source>
        <strain evidence="12 13">RF1</strain>
    </source>
</reference>
<feature type="binding site" evidence="8">
    <location>
        <position position="75"/>
    </location>
    <ligand>
        <name>Zn(2+)</name>
        <dbReference type="ChEBI" id="CHEBI:29105"/>
    </ligand>
</feature>
<dbReference type="InterPro" id="IPR036236">
    <property type="entry name" value="Znf_C2H2_sf"/>
</dbReference>
<dbReference type="InterPro" id="IPR012934">
    <property type="entry name" value="Znf_AD"/>
</dbReference>
<dbReference type="Pfam" id="PF07776">
    <property type="entry name" value="zf-AD"/>
    <property type="match status" value="1"/>
</dbReference>
<dbReference type="PROSITE" id="PS50157">
    <property type="entry name" value="ZINC_FINGER_C2H2_2"/>
    <property type="match status" value="2"/>
</dbReference>
<feature type="binding site" evidence="8">
    <location>
        <position position="21"/>
    </location>
    <ligand>
        <name>Zn(2+)</name>
        <dbReference type="ChEBI" id="CHEBI:29105"/>
    </ligand>
</feature>
<dbReference type="Gene3D" id="3.30.160.60">
    <property type="entry name" value="Classic Zinc Finger"/>
    <property type="match status" value="2"/>
</dbReference>
<dbReference type="AlphaFoldDB" id="A0AAU9ERB5"/>
<feature type="compositionally biased region" description="Polar residues" evidence="9">
    <location>
        <begin position="443"/>
        <end position="459"/>
    </location>
</feature>
<feature type="region of interest" description="Disordered" evidence="9">
    <location>
        <begin position="505"/>
        <end position="553"/>
    </location>
</feature>
<dbReference type="PROSITE" id="PS51915">
    <property type="entry name" value="ZAD"/>
    <property type="match status" value="1"/>
</dbReference>
<accession>A0AAU9ERB5</accession>
<feature type="binding site" evidence="8">
    <location>
        <position position="78"/>
    </location>
    <ligand>
        <name>Zn(2+)</name>
        <dbReference type="ChEBI" id="CHEBI:29105"/>
    </ligand>
</feature>
<evidence type="ECO:0000313" key="13">
    <source>
        <dbReference type="Proteomes" id="UP001500889"/>
    </source>
</evidence>
<evidence type="ECO:0000256" key="3">
    <source>
        <dbReference type="ARBA" id="ARBA00022737"/>
    </source>
</evidence>
<dbReference type="GO" id="GO:0005634">
    <property type="term" value="C:nucleus"/>
    <property type="evidence" value="ECO:0007669"/>
    <property type="project" value="UniProtKB-SubCell"/>
</dbReference>
<dbReference type="GO" id="GO:0008270">
    <property type="term" value="F:zinc ion binding"/>
    <property type="evidence" value="ECO:0007669"/>
    <property type="project" value="UniProtKB-UniRule"/>
</dbReference>
<keyword evidence="2 8" id="KW-0479">Metal-binding</keyword>
<organism evidence="12 13">
    <name type="scientific">Drosophila madeirensis</name>
    <name type="common">Fruit fly</name>
    <dbReference type="NCBI Taxonomy" id="30013"/>
    <lineage>
        <taxon>Eukaryota</taxon>
        <taxon>Metazoa</taxon>
        <taxon>Ecdysozoa</taxon>
        <taxon>Arthropoda</taxon>
        <taxon>Hexapoda</taxon>
        <taxon>Insecta</taxon>
        <taxon>Pterygota</taxon>
        <taxon>Neoptera</taxon>
        <taxon>Endopterygota</taxon>
        <taxon>Diptera</taxon>
        <taxon>Brachycera</taxon>
        <taxon>Muscomorpha</taxon>
        <taxon>Ephydroidea</taxon>
        <taxon>Drosophilidae</taxon>
        <taxon>Drosophila</taxon>
        <taxon>Sophophora</taxon>
    </lineage>
</organism>
<dbReference type="PROSITE" id="PS00028">
    <property type="entry name" value="ZINC_FINGER_C2H2_1"/>
    <property type="match status" value="3"/>
</dbReference>
<feature type="domain" description="C2H2-type" evidence="10">
    <location>
        <begin position="328"/>
        <end position="352"/>
    </location>
</feature>
<feature type="domain" description="C2H2-type" evidence="10">
    <location>
        <begin position="662"/>
        <end position="684"/>
    </location>
</feature>
<name>A0AAU9ERB5_DROMD</name>
<evidence type="ECO:0000256" key="4">
    <source>
        <dbReference type="ARBA" id="ARBA00022771"/>
    </source>
</evidence>
<feature type="region of interest" description="Disordered" evidence="9">
    <location>
        <begin position="442"/>
        <end position="464"/>
    </location>
</feature>
<keyword evidence="5 8" id="KW-0862">Zinc</keyword>
<dbReference type="EMBL" id="AP029263">
    <property type="protein sequence ID" value="BFF89433.1"/>
    <property type="molecule type" value="Genomic_DNA"/>
</dbReference>
<feature type="compositionally biased region" description="Basic and acidic residues" evidence="9">
    <location>
        <begin position="542"/>
        <end position="551"/>
    </location>
</feature>
<comment type="subcellular location">
    <subcellularLocation>
        <location evidence="1">Nucleus</location>
    </subcellularLocation>
</comment>
<dbReference type="InterPro" id="IPR050888">
    <property type="entry name" value="ZnF_C2H2-type_TF"/>
</dbReference>
<feature type="binding site" evidence="8">
    <location>
        <position position="18"/>
    </location>
    <ligand>
        <name>Zn(2+)</name>
        <dbReference type="ChEBI" id="CHEBI:29105"/>
    </ligand>
</feature>
<keyword evidence="6" id="KW-0539">Nucleus</keyword>
<sequence>MEFCTDFSSWDRGTIEACRTCSTYFDIDDGLIKPIFLPTAGVDAKSDVGMAEILQQLSAWNLLVTKGDGRPQYMCISCIAEFQRLLQFKCSCLEAHEQYAGHQLTPGIKIKNELEIQAEEKFCGFIYLDSDEEVSDEDGSRRVSAAFDIQHVPIKEEHMARVPTQQSEIKFVPPQPQPLLPLVGVKTEADHELKFKSSPKEEELDVGGMSNESGSNANNIFFVSESNPNAISYEIENENDNESDEEEVLKFTYDDDEDAMIIPQPMQSTSVLCKICFQEIPNQLYQTHMERMHLSKDWECHLCGKKFLNSKESRLKLHMKWHKLQRRLKCPICGFFCNSKETLKDHKRAVHSRTVCQYCGKVMKPNILQSHMKKHLDEREAELAQKLASAESPATSASDQRLMPVKDFGPLSSGESKLKVVNHLRPPSTSSAVQKLTLLDQPETASAAQERASMQTQVPLSPLPFKENKEILDTSSPIQQHRTFEAFPGPISPVPLNNPVQHIQHQKLHSPVKQQQKLQSPVQQQKQQSPVQQQTLHSPHQQQKEQQKPEDTPVTCSPVIPICVIQCAFCSEKFEKPQQLQDHVLNKHKDMNSPPTKIKPPPQLQLQPLPIAINMDMDTDETFFESDLTSSDQVTSKLDASQNRSSTSCNSSINNSYDKSYCKCHICGKAFDLKIKLNRHLKQHNKAPF</sequence>
<evidence type="ECO:0000259" key="10">
    <source>
        <dbReference type="PROSITE" id="PS50157"/>
    </source>
</evidence>
<evidence type="ECO:0000256" key="6">
    <source>
        <dbReference type="ARBA" id="ARBA00023242"/>
    </source>
</evidence>
<dbReference type="SMART" id="SM00355">
    <property type="entry name" value="ZnF_C2H2"/>
    <property type="match status" value="6"/>
</dbReference>
<keyword evidence="4 7" id="KW-0863">Zinc-finger</keyword>
<dbReference type="InterPro" id="IPR013087">
    <property type="entry name" value="Znf_C2H2_type"/>
</dbReference>
<gene>
    <name evidence="12" type="ORF">DMAD_08194</name>
</gene>
<feature type="domain" description="ZAD" evidence="11">
    <location>
        <begin position="16"/>
        <end position="102"/>
    </location>
</feature>
<evidence type="ECO:0000256" key="2">
    <source>
        <dbReference type="ARBA" id="ARBA00022723"/>
    </source>
</evidence>
<evidence type="ECO:0000256" key="5">
    <source>
        <dbReference type="ARBA" id="ARBA00022833"/>
    </source>
</evidence>
<dbReference type="SUPFAM" id="SSF57667">
    <property type="entry name" value="beta-beta-alpha zinc fingers"/>
    <property type="match status" value="2"/>
</dbReference>
<dbReference type="PANTHER" id="PTHR24406">
    <property type="entry name" value="TRANSCRIPTIONAL REPRESSOR CTCFL-RELATED"/>
    <property type="match status" value="1"/>
</dbReference>
<dbReference type="SMART" id="SM00868">
    <property type="entry name" value="zf-AD"/>
    <property type="match status" value="1"/>
</dbReference>
<evidence type="ECO:0000313" key="12">
    <source>
        <dbReference type="EMBL" id="BFF89433.1"/>
    </source>
</evidence>
<feature type="compositionally biased region" description="Low complexity" evidence="9">
    <location>
        <begin position="511"/>
        <end position="541"/>
    </location>
</feature>
<feature type="region of interest" description="Disordered" evidence="9">
    <location>
        <begin position="627"/>
        <end position="649"/>
    </location>
</feature>
<evidence type="ECO:0000256" key="9">
    <source>
        <dbReference type="SAM" id="MobiDB-lite"/>
    </source>
</evidence>
<dbReference type="Pfam" id="PF00096">
    <property type="entry name" value="zf-C2H2"/>
    <property type="match status" value="1"/>
</dbReference>
<keyword evidence="13" id="KW-1185">Reference proteome</keyword>
<evidence type="ECO:0000256" key="7">
    <source>
        <dbReference type="PROSITE-ProRule" id="PRU00042"/>
    </source>
</evidence>
<evidence type="ECO:0000256" key="1">
    <source>
        <dbReference type="ARBA" id="ARBA00004123"/>
    </source>
</evidence>
<evidence type="ECO:0000259" key="11">
    <source>
        <dbReference type="PROSITE" id="PS51915"/>
    </source>
</evidence>
<evidence type="ECO:0000256" key="8">
    <source>
        <dbReference type="PROSITE-ProRule" id="PRU01263"/>
    </source>
</evidence>
<proteinExistence type="predicted"/>
<protein>
    <submittedName>
        <fullName evidence="12">Uncharacterized protein</fullName>
    </submittedName>
</protein>